<name>A0A0F9MDP8_9ZZZZ</name>
<feature type="region of interest" description="Disordered" evidence="1">
    <location>
        <begin position="166"/>
        <end position="195"/>
    </location>
</feature>
<sequence length="252" mass="28104">MMAQEQGVVPNNPFAMMEAMDDQNIVQRLQGRVSEAWVYSVTEGGRTVEGLSADGVEEAARFLAKENHEVIRELECSIESESETEARFTAKAGRYRLHVNEDTGEIHEILLDTAIRGKRQPKRYGSGAFNQFWYETGVTKAVRNAKMALLPEELIAVVIENAKSRGRVQTAADEQRPARRQPATKTAEENGDGKARHELKKSLVAKFGEDEQAMHGFVDSEFPAATEGSEVYILFTKIPAEECERMIALLEA</sequence>
<gene>
    <name evidence="2" type="ORF">LCGC14_1167850</name>
</gene>
<protein>
    <submittedName>
        <fullName evidence="2">Uncharacterized protein</fullName>
    </submittedName>
</protein>
<evidence type="ECO:0000313" key="2">
    <source>
        <dbReference type="EMBL" id="KKM97461.1"/>
    </source>
</evidence>
<evidence type="ECO:0000256" key="1">
    <source>
        <dbReference type="SAM" id="MobiDB-lite"/>
    </source>
</evidence>
<feature type="compositionally biased region" description="Basic and acidic residues" evidence="1">
    <location>
        <begin position="186"/>
        <end position="195"/>
    </location>
</feature>
<proteinExistence type="predicted"/>
<comment type="caution">
    <text evidence="2">The sequence shown here is derived from an EMBL/GenBank/DDBJ whole genome shotgun (WGS) entry which is preliminary data.</text>
</comment>
<reference evidence="2" key="1">
    <citation type="journal article" date="2015" name="Nature">
        <title>Complex archaea that bridge the gap between prokaryotes and eukaryotes.</title>
        <authorList>
            <person name="Spang A."/>
            <person name="Saw J.H."/>
            <person name="Jorgensen S.L."/>
            <person name="Zaremba-Niedzwiedzka K."/>
            <person name="Martijn J."/>
            <person name="Lind A.E."/>
            <person name="van Eijk R."/>
            <person name="Schleper C."/>
            <person name="Guy L."/>
            <person name="Ettema T.J."/>
        </authorList>
    </citation>
    <scope>NUCLEOTIDE SEQUENCE</scope>
</reference>
<organism evidence="2">
    <name type="scientific">marine sediment metagenome</name>
    <dbReference type="NCBI Taxonomy" id="412755"/>
    <lineage>
        <taxon>unclassified sequences</taxon>
        <taxon>metagenomes</taxon>
        <taxon>ecological metagenomes</taxon>
    </lineage>
</organism>
<accession>A0A0F9MDP8</accession>
<dbReference type="AlphaFoldDB" id="A0A0F9MDP8"/>
<dbReference type="EMBL" id="LAZR01005745">
    <property type="protein sequence ID" value="KKM97461.1"/>
    <property type="molecule type" value="Genomic_DNA"/>
</dbReference>